<dbReference type="PRINTS" id="PR00111">
    <property type="entry name" value="ABHYDROLASE"/>
</dbReference>
<organism evidence="2 3">
    <name type="scientific">Roseospira marina</name>
    <dbReference type="NCBI Taxonomy" id="140057"/>
    <lineage>
        <taxon>Bacteria</taxon>
        <taxon>Pseudomonadati</taxon>
        <taxon>Pseudomonadota</taxon>
        <taxon>Alphaproteobacteria</taxon>
        <taxon>Rhodospirillales</taxon>
        <taxon>Rhodospirillaceae</taxon>
        <taxon>Roseospira</taxon>
    </lineage>
</organism>
<dbReference type="SUPFAM" id="SSF53474">
    <property type="entry name" value="alpha/beta-Hydrolases"/>
    <property type="match status" value="1"/>
</dbReference>
<dbReference type="RefSeq" id="WP_150061387.1">
    <property type="nucleotide sequence ID" value="NZ_JACHII010000005.1"/>
</dbReference>
<dbReference type="PANTHER" id="PTHR43194">
    <property type="entry name" value="HYDROLASE ALPHA/BETA FOLD FAMILY"/>
    <property type="match status" value="1"/>
</dbReference>
<evidence type="ECO:0000313" key="2">
    <source>
        <dbReference type="EMBL" id="KAA5606786.1"/>
    </source>
</evidence>
<keyword evidence="3" id="KW-1185">Reference proteome</keyword>
<dbReference type="InterPro" id="IPR050228">
    <property type="entry name" value="Carboxylesterase_BioH"/>
</dbReference>
<sequence>MTVIDCAPPALEIHITPPARPPSAVGASQPARPPLVFVHGAFAGAWCWEEYFAPYFSRMGYTTVTFSLRGHGNSEGWDLLDLASLGDYVDDLTRVVAGLDQPPVLIGHSMGGMVVQKYLETRSAAAMVLMASVGPWGLLESSWHMMLSSPGLMQGISLMQMMGKPVLSADVFYDGLFSSAVPPARAARFLQLFQRESQRVILDLSLWDVPRQPPRTPLPTLVMGAGDDAFIPRSMVQRTARYLDAEHLIVPDMSHAMMLEETWRQAADPVLHWLRGQGL</sequence>
<dbReference type="GO" id="GO:0016787">
    <property type="term" value="F:hydrolase activity"/>
    <property type="evidence" value="ECO:0007669"/>
    <property type="project" value="UniProtKB-KW"/>
</dbReference>
<dbReference type="Gene3D" id="3.40.50.1820">
    <property type="entry name" value="alpha/beta hydrolase"/>
    <property type="match status" value="1"/>
</dbReference>
<evidence type="ECO:0000313" key="3">
    <source>
        <dbReference type="Proteomes" id="UP000324065"/>
    </source>
</evidence>
<dbReference type="AlphaFoldDB" id="A0A5M6IET0"/>
<dbReference type="InterPro" id="IPR029058">
    <property type="entry name" value="AB_hydrolase_fold"/>
</dbReference>
<evidence type="ECO:0000259" key="1">
    <source>
        <dbReference type="Pfam" id="PF12697"/>
    </source>
</evidence>
<dbReference type="InterPro" id="IPR000073">
    <property type="entry name" value="AB_hydrolase_1"/>
</dbReference>
<name>A0A5M6IET0_9PROT</name>
<comment type="caution">
    <text evidence="2">The sequence shown here is derived from an EMBL/GenBank/DDBJ whole genome shotgun (WGS) entry which is preliminary data.</text>
</comment>
<dbReference type="PANTHER" id="PTHR43194:SF2">
    <property type="entry name" value="PEROXISOMAL MEMBRANE PROTEIN LPX1"/>
    <property type="match status" value="1"/>
</dbReference>
<keyword evidence="2" id="KW-0378">Hydrolase</keyword>
<accession>A0A5M6IET0</accession>
<dbReference type="Pfam" id="PF12697">
    <property type="entry name" value="Abhydrolase_6"/>
    <property type="match status" value="1"/>
</dbReference>
<proteinExistence type="predicted"/>
<dbReference type="EMBL" id="VWPJ01000003">
    <property type="protein sequence ID" value="KAA5606786.1"/>
    <property type="molecule type" value="Genomic_DNA"/>
</dbReference>
<dbReference type="OrthoDB" id="9814966at2"/>
<dbReference type="Proteomes" id="UP000324065">
    <property type="component" value="Unassembled WGS sequence"/>
</dbReference>
<gene>
    <name evidence="2" type="ORF">F1188_05505</name>
</gene>
<feature type="domain" description="AB hydrolase-1" evidence="1">
    <location>
        <begin position="35"/>
        <end position="261"/>
    </location>
</feature>
<reference evidence="2 3" key="1">
    <citation type="submission" date="2019-09" db="EMBL/GenBank/DDBJ databases">
        <title>Genome sequence of Roseospira marina, one of the more divergent members of the non-sulfur purple photosynthetic bacterial family, the Rhodospirillaceae.</title>
        <authorList>
            <person name="Meyer T."/>
            <person name="Kyndt J."/>
        </authorList>
    </citation>
    <scope>NUCLEOTIDE SEQUENCE [LARGE SCALE GENOMIC DNA]</scope>
    <source>
        <strain evidence="2 3">DSM 15113</strain>
    </source>
</reference>
<protein>
    <submittedName>
        <fullName evidence="2">Alpha/beta hydrolase</fullName>
    </submittedName>
</protein>